<dbReference type="KEGG" id="wei:EQG49_08350"/>
<dbReference type="SUPFAM" id="SSF53067">
    <property type="entry name" value="Actin-like ATPase domain"/>
    <property type="match status" value="1"/>
</dbReference>
<dbReference type="InterPro" id="IPR043129">
    <property type="entry name" value="ATPase_NBD"/>
</dbReference>
<dbReference type="PANTHER" id="PTHR18964:SF170">
    <property type="entry name" value="SUGAR KINASE"/>
    <property type="match status" value="1"/>
</dbReference>
<gene>
    <name evidence="2" type="ORF">EQG49_08350</name>
</gene>
<dbReference type="RefSeq" id="WP_133363558.1">
    <property type="nucleotide sequence ID" value="NZ_CP037940.1"/>
</dbReference>
<proteinExistence type="inferred from homology"/>
<dbReference type="Pfam" id="PF00480">
    <property type="entry name" value="ROK"/>
    <property type="match status" value="1"/>
</dbReference>
<dbReference type="EMBL" id="CP037940">
    <property type="protein sequence ID" value="QBO36481.1"/>
    <property type="molecule type" value="Genomic_DNA"/>
</dbReference>
<keyword evidence="3" id="KW-1185">Reference proteome</keyword>
<comment type="similarity">
    <text evidence="1">Belongs to the ROK (NagC/XylR) family.</text>
</comment>
<dbReference type="OrthoDB" id="9795247at2"/>
<evidence type="ECO:0000313" key="2">
    <source>
        <dbReference type="EMBL" id="QBO36481.1"/>
    </source>
</evidence>
<dbReference type="Gene3D" id="3.30.420.40">
    <property type="match status" value="2"/>
</dbReference>
<protein>
    <submittedName>
        <fullName evidence="2">ROK family protein</fullName>
    </submittedName>
</protein>
<dbReference type="AlphaFoldDB" id="A0A4P6YUR7"/>
<evidence type="ECO:0000313" key="3">
    <source>
        <dbReference type="Proteomes" id="UP000292886"/>
    </source>
</evidence>
<dbReference type="Proteomes" id="UP000292886">
    <property type="component" value="Chromosome"/>
</dbReference>
<accession>A0A4P6YUR7</accession>
<name>A0A4P6YUR7_9LACO</name>
<sequence>MSLLLMDIGGSSVKYGVWNQNQLTATASFVTPATWSAMKSAMVQVQTELAQQFTFTGVAISAPGNVKYAEGYIGGLSAIPYLHNFPILKEWEDLFNLPVTMENDANCAGFAEIWQGDGRNQDVVSFLVIGSGLGGANFVDGKLVRGGHGYGGEFGFGQFYDDQDNWSVHGSPVQMADRYNAANGTAVSGKDIFDAAKNGDTVAKEYVENFYQAIAKGIFNISFILDPDMFILGGTITNNPDLVPSVKKHVQAMYDAIDIADMTPTITVGKFGADANLIGAAAVFYGHYPA</sequence>
<evidence type="ECO:0000256" key="1">
    <source>
        <dbReference type="ARBA" id="ARBA00006479"/>
    </source>
</evidence>
<reference evidence="3" key="1">
    <citation type="submission" date="2019-03" db="EMBL/GenBank/DDBJ databases">
        <title>Weissella sp. 26KH-42 Genome sequencing.</title>
        <authorList>
            <person name="Heo J."/>
            <person name="Kim S.-J."/>
            <person name="Kim J.-S."/>
            <person name="Hong S.-B."/>
            <person name="Kwon S.-W."/>
        </authorList>
    </citation>
    <scope>NUCLEOTIDE SEQUENCE [LARGE SCALE GENOMIC DNA]</scope>
    <source>
        <strain evidence="3">26KH-42</strain>
    </source>
</reference>
<dbReference type="PANTHER" id="PTHR18964">
    <property type="entry name" value="ROK (REPRESSOR, ORF, KINASE) FAMILY"/>
    <property type="match status" value="1"/>
</dbReference>
<dbReference type="InterPro" id="IPR000600">
    <property type="entry name" value="ROK"/>
</dbReference>
<organism evidence="2 3">
    <name type="scientific">Periweissella cryptocerci</name>
    <dbReference type="NCBI Taxonomy" id="2506420"/>
    <lineage>
        <taxon>Bacteria</taxon>
        <taxon>Bacillati</taxon>
        <taxon>Bacillota</taxon>
        <taxon>Bacilli</taxon>
        <taxon>Lactobacillales</taxon>
        <taxon>Lactobacillaceae</taxon>
        <taxon>Periweissella</taxon>
    </lineage>
</organism>